<dbReference type="Pfam" id="PF15071">
    <property type="entry name" value="TMEM220"/>
    <property type="match status" value="1"/>
</dbReference>
<keyword evidence="1" id="KW-0472">Membrane</keyword>
<keyword evidence="1" id="KW-0812">Transmembrane</keyword>
<reference evidence="3 4" key="1">
    <citation type="submission" date="2019-06" db="EMBL/GenBank/DDBJ databases">
        <title>A chromosomal-level reference genome of Carpinus fangiana (Coryloideae, Betulaceae).</title>
        <authorList>
            <person name="Yang X."/>
            <person name="Wang Z."/>
            <person name="Zhang L."/>
            <person name="Hao G."/>
            <person name="Liu J."/>
            <person name="Yang Y."/>
        </authorList>
    </citation>
    <scope>NUCLEOTIDE SEQUENCE [LARGE SCALE GENOMIC DNA]</scope>
    <source>
        <strain evidence="3">Cfa_2016G</strain>
        <tissue evidence="3">Leaf</tissue>
    </source>
</reference>
<evidence type="ECO:0000256" key="2">
    <source>
        <dbReference type="SAM" id="SignalP"/>
    </source>
</evidence>
<evidence type="ECO:0000256" key="1">
    <source>
        <dbReference type="SAM" id="Phobius"/>
    </source>
</evidence>
<dbReference type="Proteomes" id="UP000327013">
    <property type="component" value="Chromosome 1"/>
</dbReference>
<dbReference type="AlphaFoldDB" id="A0A5N6QKG7"/>
<feature type="chain" id="PRO_5024358062" description="Transmembrane protein 220" evidence="2">
    <location>
        <begin position="28"/>
        <end position="165"/>
    </location>
</feature>
<evidence type="ECO:0008006" key="5">
    <source>
        <dbReference type="Google" id="ProtNLM"/>
    </source>
</evidence>
<keyword evidence="1" id="KW-1133">Transmembrane helix</keyword>
<feature type="transmembrane region" description="Helical" evidence="1">
    <location>
        <begin position="105"/>
        <end position="124"/>
    </location>
</feature>
<gene>
    <name evidence="3" type="ORF">FH972_004248</name>
</gene>
<protein>
    <recommendedName>
        <fullName evidence="5">Transmembrane protein 220</fullName>
    </recommendedName>
</protein>
<dbReference type="InterPro" id="IPR029377">
    <property type="entry name" value="TMEM220"/>
</dbReference>
<name>A0A5N6QKG7_9ROSI</name>
<feature type="signal peptide" evidence="2">
    <location>
        <begin position="1"/>
        <end position="27"/>
    </location>
</feature>
<dbReference type="PANTHER" id="PTHR34262:SF1">
    <property type="entry name" value="TRANSMEMBRANE PROTEIN 220"/>
    <property type="match status" value="1"/>
</dbReference>
<feature type="transmembrane region" description="Helical" evidence="1">
    <location>
        <begin position="66"/>
        <end position="93"/>
    </location>
</feature>
<proteinExistence type="predicted"/>
<feature type="transmembrane region" description="Helical" evidence="1">
    <location>
        <begin position="32"/>
        <end position="54"/>
    </location>
</feature>
<evidence type="ECO:0000313" key="4">
    <source>
        <dbReference type="Proteomes" id="UP000327013"/>
    </source>
</evidence>
<keyword evidence="4" id="KW-1185">Reference proteome</keyword>
<organism evidence="3 4">
    <name type="scientific">Carpinus fangiana</name>
    <dbReference type="NCBI Taxonomy" id="176857"/>
    <lineage>
        <taxon>Eukaryota</taxon>
        <taxon>Viridiplantae</taxon>
        <taxon>Streptophyta</taxon>
        <taxon>Embryophyta</taxon>
        <taxon>Tracheophyta</taxon>
        <taxon>Spermatophyta</taxon>
        <taxon>Magnoliopsida</taxon>
        <taxon>eudicotyledons</taxon>
        <taxon>Gunneridae</taxon>
        <taxon>Pentapetalae</taxon>
        <taxon>rosids</taxon>
        <taxon>fabids</taxon>
        <taxon>Fagales</taxon>
        <taxon>Betulaceae</taxon>
        <taxon>Carpinus</taxon>
    </lineage>
</organism>
<dbReference type="PANTHER" id="PTHR34262">
    <property type="entry name" value="TRANSMEMBRANE PROTEIN 220"/>
    <property type="match status" value="1"/>
</dbReference>
<evidence type="ECO:0000313" key="3">
    <source>
        <dbReference type="EMBL" id="KAE7999858.1"/>
    </source>
</evidence>
<keyword evidence="2" id="KW-0732">Signal</keyword>
<dbReference type="OrthoDB" id="9924288at2759"/>
<sequence>MAKPTKLYSLSSMLMAFLFAFSASVQLNDPDWYFWFPLYACACVVNMVNWVIFCRSRTQIRNIARMSLLLGIFLFIKVVIEDFVTGTAGFWSLDLSKRVVREKTGSGLVAISLILQLEASLVPHDPMRKNKEFAKLVGYGMAILVGFGYGLPFVFFVVQKGEPKF</sequence>
<dbReference type="EMBL" id="CM017321">
    <property type="protein sequence ID" value="KAE7999858.1"/>
    <property type="molecule type" value="Genomic_DNA"/>
</dbReference>
<accession>A0A5N6QKG7</accession>
<feature type="transmembrane region" description="Helical" evidence="1">
    <location>
        <begin position="136"/>
        <end position="158"/>
    </location>
</feature>